<protein>
    <submittedName>
        <fullName evidence="1">Uncharacterized protein</fullName>
    </submittedName>
</protein>
<gene>
    <name evidence="1" type="ORF">LCGC14_2903950</name>
</gene>
<accession>A0A0F9A1D9</accession>
<organism evidence="1">
    <name type="scientific">marine sediment metagenome</name>
    <dbReference type="NCBI Taxonomy" id="412755"/>
    <lineage>
        <taxon>unclassified sequences</taxon>
        <taxon>metagenomes</taxon>
        <taxon>ecological metagenomes</taxon>
    </lineage>
</organism>
<evidence type="ECO:0000313" key="1">
    <source>
        <dbReference type="EMBL" id="KKK72429.1"/>
    </source>
</evidence>
<sequence length="74" mass="8605">MANHKFTSHWDAFDHVGIEYGPNDKYEHLIWSQAVCDWCEAKTDKVDGQAYIDDIPHTPHCPVPDGLNYRWSCE</sequence>
<dbReference type="AlphaFoldDB" id="A0A0F9A1D9"/>
<reference evidence="1" key="1">
    <citation type="journal article" date="2015" name="Nature">
        <title>Complex archaea that bridge the gap between prokaryotes and eukaryotes.</title>
        <authorList>
            <person name="Spang A."/>
            <person name="Saw J.H."/>
            <person name="Jorgensen S.L."/>
            <person name="Zaremba-Niedzwiedzka K."/>
            <person name="Martijn J."/>
            <person name="Lind A.E."/>
            <person name="van Eijk R."/>
            <person name="Schleper C."/>
            <person name="Guy L."/>
            <person name="Ettema T.J."/>
        </authorList>
    </citation>
    <scope>NUCLEOTIDE SEQUENCE</scope>
</reference>
<name>A0A0F9A1D9_9ZZZZ</name>
<comment type="caution">
    <text evidence="1">The sequence shown here is derived from an EMBL/GenBank/DDBJ whole genome shotgun (WGS) entry which is preliminary data.</text>
</comment>
<proteinExistence type="predicted"/>
<dbReference type="EMBL" id="LAZR01057258">
    <property type="protein sequence ID" value="KKK72429.1"/>
    <property type="molecule type" value="Genomic_DNA"/>
</dbReference>